<evidence type="ECO:0000313" key="10">
    <source>
        <dbReference type="Proteomes" id="UP001160148"/>
    </source>
</evidence>
<evidence type="ECO:0000256" key="7">
    <source>
        <dbReference type="ARBA" id="ARBA00023242"/>
    </source>
</evidence>
<evidence type="ECO:0000256" key="3">
    <source>
        <dbReference type="ARBA" id="ARBA00006958"/>
    </source>
</evidence>
<dbReference type="PANTHER" id="PTHR22930:SF269">
    <property type="entry name" value="NUCLEASE HARBI1-LIKE PROTEIN"/>
    <property type="match status" value="1"/>
</dbReference>
<feature type="domain" description="DDE Tnp4" evidence="8">
    <location>
        <begin position="182"/>
        <end position="349"/>
    </location>
</feature>
<keyword evidence="10" id="KW-1185">Reference proteome</keyword>
<protein>
    <recommendedName>
        <fullName evidence="8">DDE Tnp4 domain-containing protein</fullName>
    </recommendedName>
</protein>
<evidence type="ECO:0000313" key="9">
    <source>
        <dbReference type="EMBL" id="CAI6357626.1"/>
    </source>
</evidence>
<comment type="similarity">
    <text evidence="3">Belongs to the HARBI1 family.</text>
</comment>
<keyword evidence="5" id="KW-0479">Metal-binding</keyword>
<dbReference type="Proteomes" id="UP001160148">
    <property type="component" value="Unassembled WGS sequence"/>
</dbReference>
<keyword evidence="7" id="KW-0539">Nucleus</keyword>
<sequence length="419" mass="47732">MAGYNYYNYNTEVHRRKVLLVYLYMLHKKKRKQRSKPRWYIKPFLKERRVHGHCHCLTNEQQLSNSALYQNFMRMSSTTFEELTCIIGIQIKRIPSRPDVLSVGEILSATLRYLASGESMTSIMFSFRIGQSTVSNLILQCCTVLWDTLSPKVLLMPDTNKWAQLAKEFENKWQMPNCLGSIDGKHIVHQAFANTGSTNFNYKGSHSIILLAMCDASYNFTVVDIGAPGRCSDGGVFSSSEMGKGFLNKTLSFPIEKEIDNKSGPIPYYAVGDEAFPLLENLMRPYPGRGKKRLPLNESIFNYRLSRSRRTIENTFGIMSSKWRVFRKPIVAGEKTVIAITKAAVVLHNYIKMSEQNAGVRYYTEISNSDMNNQEMGALASVNQLGTNTYSANAKIIRNKLKDYFSSDGAVEFQYDKLF</sequence>
<proteinExistence type="inferred from homology"/>
<evidence type="ECO:0000256" key="2">
    <source>
        <dbReference type="ARBA" id="ARBA00004123"/>
    </source>
</evidence>
<dbReference type="InterPro" id="IPR045249">
    <property type="entry name" value="HARBI1-like"/>
</dbReference>
<dbReference type="GO" id="GO:0016787">
    <property type="term" value="F:hydrolase activity"/>
    <property type="evidence" value="ECO:0007669"/>
    <property type="project" value="UniProtKB-KW"/>
</dbReference>
<dbReference type="EMBL" id="CARXXK010000002">
    <property type="protein sequence ID" value="CAI6357626.1"/>
    <property type="molecule type" value="Genomic_DNA"/>
</dbReference>
<evidence type="ECO:0000259" key="8">
    <source>
        <dbReference type="Pfam" id="PF13359"/>
    </source>
</evidence>
<dbReference type="Pfam" id="PF13359">
    <property type="entry name" value="DDE_Tnp_4"/>
    <property type="match status" value="1"/>
</dbReference>
<keyword evidence="6" id="KW-0378">Hydrolase</keyword>
<organism evidence="9 10">
    <name type="scientific">Macrosiphum euphorbiae</name>
    <name type="common">potato aphid</name>
    <dbReference type="NCBI Taxonomy" id="13131"/>
    <lineage>
        <taxon>Eukaryota</taxon>
        <taxon>Metazoa</taxon>
        <taxon>Ecdysozoa</taxon>
        <taxon>Arthropoda</taxon>
        <taxon>Hexapoda</taxon>
        <taxon>Insecta</taxon>
        <taxon>Pterygota</taxon>
        <taxon>Neoptera</taxon>
        <taxon>Paraneoptera</taxon>
        <taxon>Hemiptera</taxon>
        <taxon>Sternorrhyncha</taxon>
        <taxon>Aphidomorpha</taxon>
        <taxon>Aphidoidea</taxon>
        <taxon>Aphididae</taxon>
        <taxon>Macrosiphini</taxon>
        <taxon>Macrosiphum</taxon>
    </lineage>
</organism>
<evidence type="ECO:0000256" key="5">
    <source>
        <dbReference type="ARBA" id="ARBA00022723"/>
    </source>
</evidence>
<gene>
    <name evidence="9" type="ORF">MEUPH1_LOCUS13232</name>
</gene>
<name>A0AAV0WQ85_9HEMI</name>
<dbReference type="GO" id="GO:0046872">
    <property type="term" value="F:metal ion binding"/>
    <property type="evidence" value="ECO:0007669"/>
    <property type="project" value="UniProtKB-KW"/>
</dbReference>
<dbReference type="PANTHER" id="PTHR22930">
    <property type="match status" value="1"/>
</dbReference>
<dbReference type="AlphaFoldDB" id="A0AAV0WQ85"/>
<reference evidence="9 10" key="1">
    <citation type="submission" date="2023-01" db="EMBL/GenBank/DDBJ databases">
        <authorList>
            <person name="Whitehead M."/>
        </authorList>
    </citation>
    <scope>NUCLEOTIDE SEQUENCE [LARGE SCALE GENOMIC DNA]</scope>
</reference>
<evidence type="ECO:0000256" key="6">
    <source>
        <dbReference type="ARBA" id="ARBA00022801"/>
    </source>
</evidence>
<evidence type="ECO:0000256" key="1">
    <source>
        <dbReference type="ARBA" id="ARBA00001968"/>
    </source>
</evidence>
<accession>A0AAV0WQ85</accession>
<dbReference type="GO" id="GO:0004518">
    <property type="term" value="F:nuclease activity"/>
    <property type="evidence" value="ECO:0007669"/>
    <property type="project" value="UniProtKB-KW"/>
</dbReference>
<keyword evidence="4" id="KW-0540">Nuclease</keyword>
<dbReference type="GO" id="GO:0005634">
    <property type="term" value="C:nucleus"/>
    <property type="evidence" value="ECO:0007669"/>
    <property type="project" value="UniProtKB-SubCell"/>
</dbReference>
<evidence type="ECO:0000256" key="4">
    <source>
        <dbReference type="ARBA" id="ARBA00022722"/>
    </source>
</evidence>
<comment type="caution">
    <text evidence="9">The sequence shown here is derived from an EMBL/GenBank/DDBJ whole genome shotgun (WGS) entry which is preliminary data.</text>
</comment>
<comment type="subcellular location">
    <subcellularLocation>
        <location evidence="2">Nucleus</location>
    </subcellularLocation>
</comment>
<comment type="cofactor">
    <cofactor evidence="1">
        <name>a divalent metal cation</name>
        <dbReference type="ChEBI" id="CHEBI:60240"/>
    </cofactor>
</comment>
<dbReference type="InterPro" id="IPR027806">
    <property type="entry name" value="HARBI1_dom"/>
</dbReference>